<evidence type="ECO:0000256" key="3">
    <source>
        <dbReference type="ARBA" id="ARBA00023172"/>
    </source>
</evidence>
<dbReference type="GO" id="GO:0004803">
    <property type="term" value="F:transposase activity"/>
    <property type="evidence" value="ECO:0007669"/>
    <property type="project" value="InterPro"/>
</dbReference>
<dbReference type="AlphaFoldDB" id="A0A0W8FHB9"/>
<dbReference type="InterPro" id="IPR001207">
    <property type="entry name" value="Transposase_mutator"/>
</dbReference>
<protein>
    <submittedName>
        <fullName evidence="4">Transposase, mutator type</fullName>
    </submittedName>
</protein>
<dbReference type="EMBL" id="LNQE01001098">
    <property type="protein sequence ID" value="KUG21141.1"/>
    <property type="molecule type" value="Genomic_DNA"/>
</dbReference>
<keyword evidence="2" id="KW-0238">DNA-binding</keyword>
<evidence type="ECO:0000256" key="2">
    <source>
        <dbReference type="ARBA" id="ARBA00023125"/>
    </source>
</evidence>
<dbReference type="GO" id="GO:0006313">
    <property type="term" value="P:DNA transposition"/>
    <property type="evidence" value="ECO:0007669"/>
    <property type="project" value="InterPro"/>
</dbReference>
<evidence type="ECO:0000313" key="4">
    <source>
        <dbReference type="EMBL" id="KUG19235.1"/>
    </source>
</evidence>
<comment type="caution">
    <text evidence="5">The sequence shown here is derived from an EMBL/GenBank/DDBJ whole genome shotgun (WGS) entry which is preliminary data.</text>
</comment>
<evidence type="ECO:0000256" key="1">
    <source>
        <dbReference type="ARBA" id="ARBA00022578"/>
    </source>
</evidence>
<name>A0A0W8FHB9_9ZZZZ</name>
<evidence type="ECO:0000313" key="5">
    <source>
        <dbReference type="EMBL" id="KUG20294.1"/>
    </source>
</evidence>
<accession>A0A0W8FHB9</accession>
<gene>
    <name evidence="6" type="ORF">ASZ90_009132</name>
    <name evidence="5" type="ORF">ASZ90_009950</name>
    <name evidence="4" type="ORF">ASZ90_011062</name>
</gene>
<organism evidence="5">
    <name type="scientific">hydrocarbon metagenome</name>
    <dbReference type="NCBI Taxonomy" id="938273"/>
    <lineage>
        <taxon>unclassified sequences</taxon>
        <taxon>metagenomes</taxon>
        <taxon>ecological metagenomes</taxon>
    </lineage>
</organism>
<sequence>MKRRTKVAGVFPNDESLLRLIGAILMDINEEWVTGRKYLTMEKE</sequence>
<dbReference type="Pfam" id="PF00872">
    <property type="entry name" value="Transposase_mut"/>
    <property type="match status" value="1"/>
</dbReference>
<keyword evidence="1" id="KW-0815">Transposition</keyword>
<dbReference type="EMBL" id="LNQE01001205">
    <property type="protein sequence ID" value="KUG20294.1"/>
    <property type="molecule type" value="Genomic_DNA"/>
</dbReference>
<keyword evidence="3" id="KW-0233">DNA recombination</keyword>
<dbReference type="GO" id="GO:0003677">
    <property type="term" value="F:DNA binding"/>
    <property type="evidence" value="ECO:0007669"/>
    <property type="project" value="UniProtKB-KW"/>
</dbReference>
<dbReference type="EMBL" id="LNQE01001313">
    <property type="protein sequence ID" value="KUG19235.1"/>
    <property type="molecule type" value="Genomic_DNA"/>
</dbReference>
<reference evidence="5" key="1">
    <citation type="journal article" date="2015" name="Proc. Natl. Acad. Sci. U.S.A.">
        <title>Networks of energetic and metabolic interactions define dynamics in microbial communities.</title>
        <authorList>
            <person name="Embree M."/>
            <person name="Liu J.K."/>
            <person name="Al-Bassam M.M."/>
            <person name="Zengler K."/>
        </authorList>
    </citation>
    <scope>NUCLEOTIDE SEQUENCE</scope>
</reference>
<proteinExistence type="predicted"/>
<evidence type="ECO:0000313" key="6">
    <source>
        <dbReference type="EMBL" id="KUG21141.1"/>
    </source>
</evidence>